<feature type="transmembrane region" description="Helical" evidence="1">
    <location>
        <begin position="7"/>
        <end position="25"/>
    </location>
</feature>
<dbReference type="Proteomes" id="UP000203066">
    <property type="component" value="Segment"/>
</dbReference>
<gene>
    <name evidence="2" type="ORF">LbFV_ORF52</name>
</gene>
<reference evidence="2 3" key="1">
    <citation type="journal article" date="2016" name="Genome Biol. Evol.">
        <title>Genome Sequencing of the Behavior Manipulating Virus LbFV Reveals a Possible New Virus Family.</title>
        <authorList>
            <person name="Lepetit D."/>
            <person name="Gillet B."/>
            <person name="Hughes S."/>
            <person name="Kraaijeveld K."/>
            <person name="Varaldi J."/>
        </authorList>
    </citation>
    <scope>NUCLEOTIDE SEQUENCE [LARGE SCALE GENOMIC DNA]</scope>
    <source>
        <strain evidence="2">Valence Gotheron</strain>
    </source>
</reference>
<evidence type="ECO:0000256" key="1">
    <source>
        <dbReference type="SAM" id="Phobius"/>
    </source>
</evidence>
<sequence length="373" mass="43550">MSLIFKIIFIYICIFLYLYIQTIPFNNISNLNTKIKKQLEKITSDNNNNNSEILHSNINNEKYVFRNNTLETIYTGMEIKNKRNCEKNSLFKNNIINNDNFSCSNECNNNGSEYYFKKIFKKKSLYYDSYKQSGTHCIKYNIENCNLDMNRLFFDEKENKYICLSKYNFLFGGKYGTKIITCNGKLIDRKENVIYHNYIPNDLNIIDIDEKIDNNTYRYECLEQKDLLNNTLINIPQYLRFYFMQNYCTSLIPNTSNLSLPNFSTSTCENSENYNLHHFNDNVKNPFSTCVSEFAENTSSTNKGGEYATSINNSCIGPGTPKQFWNKLHVPCSESALENGYCEKSILLATTTYSPLTLHEILIKTQKTENVNF</sequence>
<keyword evidence="1" id="KW-0812">Transmembrane</keyword>
<evidence type="ECO:0000313" key="2">
    <source>
        <dbReference type="EMBL" id="AQQ79972.1"/>
    </source>
</evidence>
<dbReference type="RefSeq" id="YP_009345656.1">
    <property type="nucleotide sequence ID" value="NC_033778.1"/>
</dbReference>
<keyword evidence="1" id="KW-1133">Transmembrane helix</keyword>
<protein>
    <submittedName>
        <fullName evidence="2">Uncharacterized protein</fullName>
    </submittedName>
</protein>
<keyword evidence="3" id="KW-1185">Reference proteome</keyword>
<keyword evidence="1" id="KW-0472">Membrane</keyword>
<organism evidence="2 3">
    <name type="scientific">Leptopilina boulardi filamentous virus</name>
    <dbReference type="NCBI Taxonomy" id="552509"/>
    <lineage>
        <taxon>Viruses</taxon>
        <taxon>Viruses incertae sedis</taxon>
        <taxon>Naldaviricetes</taxon>
        <taxon>Lefavirales</taxon>
        <taxon>Filamentoviridae</taxon>
        <taxon>Alphafilamentovirus</taxon>
        <taxon>Alphafilamentovirus leboulardi</taxon>
    </lineage>
</organism>
<dbReference type="KEGG" id="vg:31050529"/>
<dbReference type="GeneID" id="31050529"/>
<proteinExistence type="predicted"/>
<evidence type="ECO:0000313" key="3">
    <source>
        <dbReference type="Proteomes" id="UP000203066"/>
    </source>
</evidence>
<name>A0A1S5YD35_9VIRU</name>
<accession>A0A1S5YD35</accession>
<dbReference type="EMBL" id="KY009685">
    <property type="protein sequence ID" value="AQQ79972.1"/>
    <property type="molecule type" value="Genomic_DNA"/>
</dbReference>